<protein>
    <recommendedName>
        <fullName evidence="1">CIP2A N-terminal domain-containing protein</fullName>
    </recommendedName>
</protein>
<feature type="domain" description="CIP2A N-terminal" evidence="1">
    <location>
        <begin position="42"/>
        <end position="189"/>
    </location>
</feature>
<dbReference type="InterPro" id="IPR048701">
    <property type="entry name" value="CIP2A_N"/>
</dbReference>
<dbReference type="AlphaFoldDB" id="A0ABD2PY78"/>
<comment type="caution">
    <text evidence="2">The sequence shown here is derived from an EMBL/GenBank/DDBJ whole genome shotgun (WGS) entry which is preliminary data.</text>
</comment>
<dbReference type="Proteomes" id="UP001626550">
    <property type="component" value="Unassembled WGS sequence"/>
</dbReference>
<sequence>MRNPNKLLLSCIQKYTSALGSVFDDLPQGVYDIFRICVDLLSKGESAEPAIAILYNVCRLPMFNTLKDLKSGFDKLRSMIVHIIEKENSSTFLIVHALGIKYAIWPSCESYFSDLSAHKTFQLLFNLLINDEDEAKAHCALDLICELTKDQKILARLNQYPKILDCVRETVSLIHTSCFSLIPKVTYLLEALLFGGSDEIGETIRDALGNLLVETHKPEPQLKSRGRGRKTRAASSLAPSTFKSPISQLLSTKEFHFEISALIIFFSKLVPSLVSSTLKTEQTALALLKLVNEALGNCCEKAASEYHYGMEYLLRVQVTAHFATVVTNSITSVFIEGVRSKKDSAQAVTTHKELGSALIAMLPHLDLVLQQELSRNHFIHMLHQCVDEAPSRTSFGQSILPIEAGYDDSRLCYLSCAICVDLGYIMKLCVDFWSAINAHELGFNFSADFNLSAPSVIKRNPQQMETMDTDDNPVKPEDEQVQQQRLICEQALNAFLTRKQTCPLFAQLLVASTNYVSLVEADCTASLERGFKLLHIALGLSDFDLRQ</sequence>
<reference evidence="2 3" key="1">
    <citation type="submission" date="2024-11" db="EMBL/GenBank/DDBJ databases">
        <title>Adaptive evolution of stress response genes in parasites aligns with host niche diversity.</title>
        <authorList>
            <person name="Hahn C."/>
            <person name="Resl P."/>
        </authorList>
    </citation>
    <scope>NUCLEOTIDE SEQUENCE [LARGE SCALE GENOMIC DNA]</scope>
    <source>
        <strain evidence="2">EGGRZ-B1_66</strain>
        <tissue evidence="2">Body</tissue>
    </source>
</reference>
<dbReference type="Pfam" id="PF21044">
    <property type="entry name" value="CIP2A_N"/>
    <property type="match status" value="1"/>
</dbReference>
<gene>
    <name evidence="2" type="ORF">Ciccas_009108</name>
</gene>
<keyword evidence="3" id="KW-1185">Reference proteome</keyword>
<accession>A0ABD2PY78</accession>
<evidence type="ECO:0000259" key="1">
    <source>
        <dbReference type="Pfam" id="PF21044"/>
    </source>
</evidence>
<proteinExistence type="predicted"/>
<name>A0ABD2PY78_9PLAT</name>
<organism evidence="2 3">
    <name type="scientific">Cichlidogyrus casuarinus</name>
    <dbReference type="NCBI Taxonomy" id="1844966"/>
    <lineage>
        <taxon>Eukaryota</taxon>
        <taxon>Metazoa</taxon>
        <taxon>Spiralia</taxon>
        <taxon>Lophotrochozoa</taxon>
        <taxon>Platyhelminthes</taxon>
        <taxon>Monogenea</taxon>
        <taxon>Monopisthocotylea</taxon>
        <taxon>Dactylogyridea</taxon>
        <taxon>Ancyrocephalidae</taxon>
        <taxon>Cichlidogyrus</taxon>
    </lineage>
</organism>
<dbReference type="EMBL" id="JBJKFK010001755">
    <property type="protein sequence ID" value="KAL3312304.1"/>
    <property type="molecule type" value="Genomic_DNA"/>
</dbReference>
<evidence type="ECO:0000313" key="2">
    <source>
        <dbReference type="EMBL" id="KAL3312304.1"/>
    </source>
</evidence>
<evidence type="ECO:0000313" key="3">
    <source>
        <dbReference type="Proteomes" id="UP001626550"/>
    </source>
</evidence>